<protein>
    <recommendedName>
        <fullName evidence="1">RelE toxin-related domain-containing protein</fullName>
    </recommendedName>
</protein>
<evidence type="ECO:0000313" key="2">
    <source>
        <dbReference type="EMBL" id="MFC6723405.1"/>
    </source>
</evidence>
<feature type="domain" description="RelE toxin-related" evidence="1">
    <location>
        <begin position="10"/>
        <end position="69"/>
    </location>
</feature>
<dbReference type="InterPro" id="IPR058996">
    <property type="entry name" value="Toxin-rel_dom"/>
</dbReference>
<dbReference type="EMBL" id="JBHSWU010000016">
    <property type="protein sequence ID" value="MFC6723405.1"/>
    <property type="molecule type" value="Genomic_DNA"/>
</dbReference>
<evidence type="ECO:0000259" key="1">
    <source>
        <dbReference type="Pfam" id="PF26442"/>
    </source>
</evidence>
<dbReference type="AlphaFoldDB" id="A0ABD5RVD5"/>
<proteinExistence type="predicted"/>
<comment type="caution">
    <text evidence="2">The sequence shown here is derived from an EMBL/GenBank/DDBJ whole genome shotgun (WGS) entry which is preliminary data.</text>
</comment>
<keyword evidence="3" id="KW-1185">Reference proteome</keyword>
<gene>
    <name evidence="2" type="ORF">ACFQE1_03145</name>
</gene>
<organism evidence="2 3">
    <name type="scientific">Halobium palmae</name>
    <dbReference type="NCBI Taxonomy" id="1776492"/>
    <lineage>
        <taxon>Archaea</taxon>
        <taxon>Methanobacteriati</taxon>
        <taxon>Methanobacteriota</taxon>
        <taxon>Stenosarchaea group</taxon>
        <taxon>Halobacteria</taxon>
        <taxon>Halobacteriales</taxon>
        <taxon>Haloferacaceae</taxon>
        <taxon>Halobium</taxon>
    </lineage>
</organism>
<reference evidence="2 3" key="1">
    <citation type="journal article" date="2019" name="Int. J. Syst. Evol. Microbiol.">
        <title>The Global Catalogue of Microorganisms (GCM) 10K type strain sequencing project: providing services to taxonomists for standard genome sequencing and annotation.</title>
        <authorList>
            <consortium name="The Broad Institute Genomics Platform"/>
            <consortium name="The Broad Institute Genome Sequencing Center for Infectious Disease"/>
            <person name="Wu L."/>
            <person name="Ma J."/>
        </authorList>
    </citation>
    <scope>NUCLEOTIDE SEQUENCE [LARGE SCALE GENOMIC DNA]</scope>
    <source>
        <strain evidence="2 3">NBRC 111368</strain>
    </source>
</reference>
<sequence>MSASMPQPTHHSDLRLVMRAGPFAPSVRDTWTDAEPVDVEGYVYDQARYNDVYDIVLLARDGAIVTAIRGQYTELTTEDTALEASR</sequence>
<accession>A0ABD5RVD5</accession>
<dbReference type="Pfam" id="PF26442">
    <property type="entry name" value="Halo_toxin"/>
    <property type="match status" value="1"/>
</dbReference>
<evidence type="ECO:0000313" key="3">
    <source>
        <dbReference type="Proteomes" id="UP001596328"/>
    </source>
</evidence>
<dbReference type="Proteomes" id="UP001596328">
    <property type="component" value="Unassembled WGS sequence"/>
</dbReference>
<name>A0ABD5RVD5_9EURY</name>